<dbReference type="RefSeq" id="WP_217156462.1">
    <property type="nucleotide sequence ID" value="NZ_VOMB01000014.1"/>
</dbReference>
<feature type="compositionally biased region" description="Low complexity" evidence="1">
    <location>
        <begin position="81"/>
        <end position="116"/>
    </location>
</feature>
<evidence type="ECO:0000256" key="1">
    <source>
        <dbReference type="SAM" id="MobiDB-lite"/>
    </source>
</evidence>
<keyword evidence="2" id="KW-0472">Membrane</keyword>
<accession>A0ABS6KL01</accession>
<name>A0ABS6KL01_9MYCO</name>
<evidence type="ECO:0008006" key="5">
    <source>
        <dbReference type="Google" id="ProtNLM"/>
    </source>
</evidence>
<gene>
    <name evidence="3" type="ORF">FR943_10030</name>
</gene>
<reference evidence="3 4" key="1">
    <citation type="journal article" date="2021" name="Sci. Rep.">
        <title>Phenotypic and genomic hallmarks of a novel, potentially pathogenic rapidly growing Mycobacterium species related to the Mycobacterium fortuitum complex.</title>
        <authorList>
            <person name="Gharbi R."/>
            <person name="Khanna V."/>
            <person name="Frigui W."/>
            <person name="Mhenni B."/>
            <person name="Brosch R."/>
            <person name="Mardassi H."/>
        </authorList>
    </citation>
    <scope>NUCLEOTIDE SEQUENCE [LARGE SCALE GENOMIC DNA]</scope>
    <source>
        <strain evidence="3 4">TNTM28</strain>
    </source>
</reference>
<feature type="region of interest" description="Disordered" evidence="1">
    <location>
        <begin position="47"/>
        <end position="165"/>
    </location>
</feature>
<organism evidence="3 4">
    <name type="scientific">[Mycobacterium] fortunisiensis</name>
    <dbReference type="NCBI Taxonomy" id="2600579"/>
    <lineage>
        <taxon>Bacteria</taxon>
        <taxon>Bacillati</taxon>
        <taxon>Actinomycetota</taxon>
        <taxon>Actinomycetes</taxon>
        <taxon>Mycobacteriales</taxon>
        <taxon>Mycobacteriaceae</taxon>
        <taxon>Mycolicibacterium</taxon>
    </lineage>
</organism>
<dbReference type="EMBL" id="VOMB01000014">
    <property type="protein sequence ID" value="MBU9764179.1"/>
    <property type="molecule type" value="Genomic_DNA"/>
</dbReference>
<keyword evidence="2" id="KW-1133">Transmembrane helix</keyword>
<protein>
    <recommendedName>
        <fullName evidence="5">Proline rich protein</fullName>
    </recommendedName>
</protein>
<evidence type="ECO:0000256" key="2">
    <source>
        <dbReference type="SAM" id="Phobius"/>
    </source>
</evidence>
<evidence type="ECO:0000313" key="4">
    <source>
        <dbReference type="Proteomes" id="UP000812982"/>
    </source>
</evidence>
<evidence type="ECO:0000313" key="3">
    <source>
        <dbReference type="EMBL" id="MBU9764179.1"/>
    </source>
</evidence>
<dbReference type="Proteomes" id="UP000812982">
    <property type="component" value="Unassembled WGS sequence"/>
</dbReference>
<comment type="caution">
    <text evidence="3">The sequence shown here is derived from an EMBL/GenBank/DDBJ whole genome shotgun (WGS) entry which is preliminary data.</text>
</comment>
<proteinExistence type="predicted"/>
<feature type="transmembrane region" description="Helical" evidence="2">
    <location>
        <begin position="21"/>
        <end position="40"/>
    </location>
</feature>
<keyword evidence="4" id="KW-1185">Reference proteome</keyword>
<sequence length="165" mass="17844">MKIDFSRVTDAATRIWRGRLGRLRTSTVVLIVVFIALSWVQQQYRPEQAPPQTPNTQVVPPGFVPDPDYTWVPRTKVAPRTTTETTEPTETTTTEPTETTETTTPGAPGPETTTAPGSPRTTVFEPDGPGLLPPVTLPVLPGAGPAPTDEQQQPAQEPVTPTLPR</sequence>
<keyword evidence="2" id="KW-0812">Transmembrane</keyword>